<accession>A0A6U3YH37</accession>
<dbReference type="InterPro" id="IPR050600">
    <property type="entry name" value="SETD3_SETD6_MTase"/>
</dbReference>
<dbReference type="PANTHER" id="PTHR13271:SF151">
    <property type="entry name" value="SET DOMAIN-CONTAINING PROTEIN 4"/>
    <property type="match status" value="1"/>
</dbReference>
<dbReference type="Gene3D" id="3.90.1410.10">
    <property type="entry name" value="set domain protein methyltransferase, domain 1"/>
    <property type="match status" value="1"/>
</dbReference>
<dbReference type="PROSITE" id="PS50280">
    <property type="entry name" value="SET"/>
    <property type="match status" value="1"/>
</dbReference>
<dbReference type="AlphaFoldDB" id="A0A6U3YH37"/>
<keyword evidence="2" id="KW-0812">Transmembrane</keyword>
<feature type="domain" description="SET" evidence="3">
    <location>
        <begin position="127"/>
        <end position="344"/>
    </location>
</feature>
<gene>
    <name evidence="4" type="ORF">DBRI1063_LOCUS17778</name>
</gene>
<dbReference type="InterPro" id="IPR001214">
    <property type="entry name" value="SET_dom"/>
</dbReference>
<dbReference type="CDD" id="cd10527">
    <property type="entry name" value="SET_LSMT"/>
    <property type="match status" value="1"/>
</dbReference>
<proteinExistence type="predicted"/>
<evidence type="ECO:0000259" key="3">
    <source>
        <dbReference type="PROSITE" id="PS50280"/>
    </source>
</evidence>
<keyword evidence="2" id="KW-1133">Transmembrane helix</keyword>
<dbReference type="SUPFAM" id="SSF82199">
    <property type="entry name" value="SET domain"/>
    <property type="match status" value="1"/>
</dbReference>
<sequence length="465" mass="50843">MMPKQSQKRKQRQHGLQCVSSSYFLLTIMIIMAFEIASSEKGKIEAFVVPKAATTMKVTTALFAKKKATKKKKSSSGAGSSLKGFGGGTATSSDESATGAAKIDKSAKALSFYNYIETNEQGGNNLKRVALATFPPANIRGLVALRDIKKGDAILDIPYELALDLGVENSDPTLPAVTLLQKYCTYLNSDGSTIDGPYMELLPEYKGRDSLTSTDFFSAEALEKLQHPLIVEETLNRREKTKQRYESDVMPNIQNFQWKDGSNSAAATLDHLQWAVWLITSRVLTVQTTDTKPANRLMIPLLDMCNHDRHSQHVLTGRAIPGARLKVLAGCNVKAGEQILISYGGGLEGNDRFIQDYGFLDVYGKDEGKVAFEFVGASLVGSSTGGFGKRPSAASAVGGRRMSKVDRERTLEALGRTSLEEDEEELKQLSEKEGESDNCDLMQVKEALEFRIGVKKALSILKQTT</sequence>
<evidence type="ECO:0000313" key="4">
    <source>
        <dbReference type="EMBL" id="CAD9343340.1"/>
    </source>
</evidence>
<dbReference type="Pfam" id="PF00856">
    <property type="entry name" value="SET"/>
    <property type="match status" value="1"/>
</dbReference>
<reference evidence="4" key="1">
    <citation type="submission" date="2021-01" db="EMBL/GenBank/DDBJ databases">
        <authorList>
            <person name="Corre E."/>
            <person name="Pelletier E."/>
            <person name="Niang G."/>
            <person name="Scheremetjew M."/>
            <person name="Finn R."/>
            <person name="Kale V."/>
            <person name="Holt S."/>
            <person name="Cochrane G."/>
            <person name="Meng A."/>
            <person name="Brown T."/>
            <person name="Cohen L."/>
        </authorList>
    </citation>
    <scope>NUCLEOTIDE SEQUENCE</scope>
    <source>
        <strain evidence="4">Pop2</strain>
    </source>
</reference>
<feature type="region of interest" description="Disordered" evidence="1">
    <location>
        <begin position="73"/>
        <end position="97"/>
    </location>
</feature>
<evidence type="ECO:0000256" key="1">
    <source>
        <dbReference type="SAM" id="MobiDB-lite"/>
    </source>
</evidence>
<keyword evidence="2" id="KW-0472">Membrane</keyword>
<dbReference type="InterPro" id="IPR046341">
    <property type="entry name" value="SET_dom_sf"/>
</dbReference>
<feature type="transmembrane region" description="Helical" evidence="2">
    <location>
        <begin position="21"/>
        <end position="38"/>
    </location>
</feature>
<name>A0A6U3YH37_9STRA</name>
<dbReference type="PANTHER" id="PTHR13271">
    <property type="entry name" value="UNCHARACTERIZED PUTATIVE METHYLTRANSFERASE"/>
    <property type="match status" value="1"/>
</dbReference>
<organism evidence="4">
    <name type="scientific">Ditylum brightwellii</name>
    <dbReference type="NCBI Taxonomy" id="49249"/>
    <lineage>
        <taxon>Eukaryota</taxon>
        <taxon>Sar</taxon>
        <taxon>Stramenopiles</taxon>
        <taxon>Ochrophyta</taxon>
        <taxon>Bacillariophyta</taxon>
        <taxon>Mediophyceae</taxon>
        <taxon>Lithodesmiophycidae</taxon>
        <taxon>Lithodesmiales</taxon>
        <taxon>Lithodesmiaceae</taxon>
        <taxon>Ditylum</taxon>
    </lineage>
</organism>
<protein>
    <recommendedName>
        <fullName evidence="3">SET domain-containing protein</fullName>
    </recommendedName>
</protein>
<dbReference type="EMBL" id="HBGN01027536">
    <property type="protein sequence ID" value="CAD9343340.1"/>
    <property type="molecule type" value="Transcribed_RNA"/>
</dbReference>
<evidence type="ECO:0000256" key="2">
    <source>
        <dbReference type="SAM" id="Phobius"/>
    </source>
</evidence>
<dbReference type="GO" id="GO:0016279">
    <property type="term" value="F:protein-lysine N-methyltransferase activity"/>
    <property type="evidence" value="ECO:0007669"/>
    <property type="project" value="TreeGrafter"/>
</dbReference>